<dbReference type="SUPFAM" id="SSF103473">
    <property type="entry name" value="MFS general substrate transporter"/>
    <property type="match status" value="1"/>
</dbReference>
<dbReference type="Gene3D" id="1.20.1250.20">
    <property type="entry name" value="MFS general substrate transporter like domains"/>
    <property type="match status" value="1"/>
</dbReference>
<feature type="transmembrane region" description="Helical" evidence="6">
    <location>
        <begin position="271"/>
        <end position="289"/>
    </location>
</feature>
<reference evidence="8 9" key="1">
    <citation type="submission" date="2019-03" db="EMBL/GenBank/DDBJ databases">
        <title>Freshwater and sediment microbial communities from various areas in North America, analyzing microbe dynamics in response to fracking.</title>
        <authorList>
            <person name="Lamendella R."/>
        </authorList>
    </citation>
    <scope>NUCLEOTIDE SEQUENCE [LARGE SCALE GENOMIC DNA]</scope>
    <source>
        <strain evidence="8 9">175.2</strain>
    </source>
</reference>
<evidence type="ECO:0000256" key="1">
    <source>
        <dbReference type="ARBA" id="ARBA00004651"/>
    </source>
</evidence>
<feature type="transmembrane region" description="Helical" evidence="6">
    <location>
        <begin position="295"/>
        <end position="316"/>
    </location>
</feature>
<feature type="transmembrane region" description="Helical" evidence="6">
    <location>
        <begin position="204"/>
        <end position="227"/>
    </location>
</feature>
<dbReference type="PANTHER" id="PTHR43124">
    <property type="entry name" value="PURINE EFFLUX PUMP PBUE"/>
    <property type="match status" value="1"/>
</dbReference>
<keyword evidence="3 6" id="KW-0812">Transmembrane</keyword>
<dbReference type="InterPro" id="IPR011701">
    <property type="entry name" value="MFS"/>
</dbReference>
<dbReference type="GO" id="GO:0022857">
    <property type="term" value="F:transmembrane transporter activity"/>
    <property type="evidence" value="ECO:0007669"/>
    <property type="project" value="InterPro"/>
</dbReference>
<feature type="transmembrane region" description="Helical" evidence="6">
    <location>
        <begin position="239"/>
        <end position="259"/>
    </location>
</feature>
<dbReference type="InterPro" id="IPR036259">
    <property type="entry name" value="MFS_trans_sf"/>
</dbReference>
<evidence type="ECO:0000313" key="8">
    <source>
        <dbReference type="EMBL" id="TCT36444.1"/>
    </source>
</evidence>
<feature type="transmembrane region" description="Helical" evidence="6">
    <location>
        <begin position="45"/>
        <end position="68"/>
    </location>
</feature>
<evidence type="ECO:0000256" key="4">
    <source>
        <dbReference type="ARBA" id="ARBA00022989"/>
    </source>
</evidence>
<comment type="subcellular location">
    <subcellularLocation>
        <location evidence="1">Cell membrane</location>
        <topology evidence="1">Multi-pass membrane protein</topology>
    </subcellularLocation>
</comment>
<name>A0A4R3NP97_9HYPH</name>
<feature type="transmembrane region" description="Helical" evidence="6">
    <location>
        <begin position="101"/>
        <end position="120"/>
    </location>
</feature>
<sequence length="381" mass="39877">MQNKNLKPLKLSALILGVFLIGANSFILGPILGDVAQSLNTRPVAITRAISAFGAAAAFSAFFLSGLIDRIDTRIILTGSVTLIMIAFAGSAISINWQMLALFQALAGFSTGILLPAIYAEAVMSAPEGQGARVLGIVLSGWSIALVAGVPVSALLSDVLNWRIAYTVLGSLAAALAIAVLGLKTNRPAEKAPALSRVQALRIAGAKSLLLTGLLFMIAFYGTYALLGHHIREVQNLNATLASTVVIAYGIGFGLGGASARQVDRLGPGRAFPFFLLASMVLYLALIAATHTLLASLGVAFLLGISNHFGISLVVLRLAQRNPHARGTLIGLNTTATYVAVFFGPLIMSSLYQGVNFYAVCVLAGALLGTCALLMWRIRKL</sequence>
<feature type="domain" description="Major facilitator superfamily (MFS) profile" evidence="7">
    <location>
        <begin position="10"/>
        <end position="381"/>
    </location>
</feature>
<accession>A0A4R3NP97</accession>
<proteinExistence type="predicted"/>
<dbReference type="PROSITE" id="PS50850">
    <property type="entry name" value="MFS"/>
    <property type="match status" value="1"/>
</dbReference>
<gene>
    <name evidence="8" type="ORF">EDC90_102145</name>
</gene>
<feature type="transmembrane region" description="Helical" evidence="6">
    <location>
        <begin position="75"/>
        <end position="95"/>
    </location>
</feature>
<dbReference type="PANTHER" id="PTHR43124:SF10">
    <property type="entry name" value="PURINE EFFLUX PUMP PBUE"/>
    <property type="match status" value="1"/>
</dbReference>
<organism evidence="8 9">
    <name type="scientific">Martelella mediterranea</name>
    <dbReference type="NCBI Taxonomy" id="293089"/>
    <lineage>
        <taxon>Bacteria</taxon>
        <taxon>Pseudomonadati</taxon>
        <taxon>Pseudomonadota</taxon>
        <taxon>Alphaproteobacteria</taxon>
        <taxon>Hyphomicrobiales</taxon>
        <taxon>Aurantimonadaceae</taxon>
        <taxon>Martelella</taxon>
    </lineage>
</organism>
<keyword evidence="5 6" id="KW-0472">Membrane</keyword>
<feature type="transmembrane region" description="Helical" evidence="6">
    <location>
        <begin position="132"/>
        <end position="152"/>
    </location>
</feature>
<keyword evidence="2" id="KW-1003">Cell membrane</keyword>
<dbReference type="GO" id="GO:0005886">
    <property type="term" value="C:plasma membrane"/>
    <property type="evidence" value="ECO:0007669"/>
    <property type="project" value="UniProtKB-SubCell"/>
</dbReference>
<dbReference type="EMBL" id="SMAR01000021">
    <property type="protein sequence ID" value="TCT36444.1"/>
    <property type="molecule type" value="Genomic_DNA"/>
</dbReference>
<dbReference type="InterPro" id="IPR020846">
    <property type="entry name" value="MFS_dom"/>
</dbReference>
<feature type="transmembrane region" description="Helical" evidence="6">
    <location>
        <begin position="357"/>
        <end position="376"/>
    </location>
</feature>
<dbReference type="AlphaFoldDB" id="A0A4R3NP97"/>
<comment type="caution">
    <text evidence="8">The sequence shown here is derived from an EMBL/GenBank/DDBJ whole genome shotgun (WGS) entry which is preliminary data.</text>
</comment>
<evidence type="ECO:0000313" key="9">
    <source>
        <dbReference type="Proteomes" id="UP000295097"/>
    </source>
</evidence>
<evidence type="ECO:0000256" key="5">
    <source>
        <dbReference type="ARBA" id="ARBA00023136"/>
    </source>
</evidence>
<feature type="transmembrane region" description="Helical" evidence="6">
    <location>
        <begin position="12"/>
        <end position="33"/>
    </location>
</feature>
<evidence type="ECO:0000256" key="3">
    <source>
        <dbReference type="ARBA" id="ARBA00022692"/>
    </source>
</evidence>
<protein>
    <submittedName>
        <fullName evidence="8">Putative MFS family arabinose efflux permease</fullName>
    </submittedName>
</protein>
<dbReference type="Proteomes" id="UP000295097">
    <property type="component" value="Unassembled WGS sequence"/>
</dbReference>
<dbReference type="InterPro" id="IPR050189">
    <property type="entry name" value="MFS_Efflux_Transporters"/>
</dbReference>
<feature type="transmembrane region" description="Helical" evidence="6">
    <location>
        <begin position="164"/>
        <end position="183"/>
    </location>
</feature>
<dbReference type="Pfam" id="PF07690">
    <property type="entry name" value="MFS_1"/>
    <property type="match status" value="1"/>
</dbReference>
<evidence type="ECO:0000259" key="7">
    <source>
        <dbReference type="PROSITE" id="PS50850"/>
    </source>
</evidence>
<dbReference type="RefSeq" id="WP_165972840.1">
    <property type="nucleotide sequence ID" value="NZ_SMAR01000021.1"/>
</dbReference>
<keyword evidence="9" id="KW-1185">Reference proteome</keyword>
<keyword evidence="4 6" id="KW-1133">Transmembrane helix</keyword>
<evidence type="ECO:0000256" key="2">
    <source>
        <dbReference type="ARBA" id="ARBA00022475"/>
    </source>
</evidence>
<evidence type="ECO:0000256" key="6">
    <source>
        <dbReference type="SAM" id="Phobius"/>
    </source>
</evidence>
<feature type="transmembrane region" description="Helical" evidence="6">
    <location>
        <begin position="328"/>
        <end position="351"/>
    </location>
</feature>